<organism evidence="1 2">
    <name type="scientific">Aliiruegeria haliotis</name>
    <dbReference type="NCBI Taxonomy" id="1280846"/>
    <lineage>
        <taxon>Bacteria</taxon>
        <taxon>Pseudomonadati</taxon>
        <taxon>Pseudomonadota</taxon>
        <taxon>Alphaproteobacteria</taxon>
        <taxon>Rhodobacterales</taxon>
        <taxon>Roseobacteraceae</taxon>
        <taxon>Aliiruegeria</taxon>
    </lineage>
</organism>
<dbReference type="Proteomes" id="UP000239480">
    <property type="component" value="Unassembled WGS sequence"/>
</dbReference>
<dbReference type="AlphaFoldDB" id="A0A2T0RKV7"/>
<evidence type="ECO:0000313" key="2">
    <source>
        <dbReference type="Proteomes" id="UP000239480"/>
    </source>
</evidence>
<comment type="caution">
    <text evidence="1">The sequence shown here is derived from an EMBL/GenBank/DDBJ whole genome shotgun (WGS) entry which is preliminary data.</text>
</comment>
<reference evidence="1 2" key="1">
    <citation type="submission" date="2018-03" db="EMBL/GenBank/DDBJ databases">
        <title>Genomic Encyclopedia of Archaeal and Bacterial Type Strains, Phase II (KMG-II): from individual species to whole genera.</title>
        <authorList>
            <person name="Goeker M."/>
        </authorList>
    </citation>
    <scope>NUCLEOTIDE SEQUENCE [LARGE SCALE GENOMIC DNA]</scope>
    <source>
        <strain evidence="1 2">DSM 29328</strain>
    </source>
</reference>
<protein>
    <submittedName>
        <fullName evidence="1">Uncharacterized protein</fullName>
    </submittedName>
</protein>
<dbReference type="EMBL" id="PVTD01000008">
    <property type="protein sequence ID" value="PRY21825.1"/>
    <property type="molecule type" value="Genomic_DNA"/>
</dbReference>
<evidence type="ECO:0000313" key="1">
    <source>
        <dbReference type="EMBL" id="PRY21825.1"/>
    </source>
</evidence>
<dbReference type="OrthoDB" id="7873492at2"/>
<dbReference type="RefSeq" id="WP_158263590.1">
    <property type="nucleotide sequence ID" value="NZ_PVTD01000008.1"/>
</dbReference>
<sequence length="47" mass="5355">MKTKTRWIEAIMREAETLEVSLPFERGAAREAMIARRSDTGAERMSA</sequence>
<gene>
    <name evidence="1" type="ORF">CLV78_10896</name>
</gene>
<proteinExistence type="predicted"/>
<accession>A0A2T0RKV7</accession>
<name>A0A2T0RKV7_9RHOB</name>
<keyword evidence="2" id="KW-1185">Reference proteome</keyword>